<dbReference type="SMART" id="SM00062">
    <property type="entry name" value="PBPb"/>
    <property type="match status" value="1"/>
</dbReference>
<dbReference type="FunFam" id="3.40.190.10:FF:000002">
    <property type="entry name" value="Glutamine ABC transporter periplasmic protein"/>
    <property type="match status" value="1"/>
</dbReference>
<accession>A0A090EJ75</accession>
<evidence type="ECO:0000256" key="4">
    <source>
        <dbReference type="RuleBase" id="RU003744"/>
    </source>
</evidence>
<keyword evidence="3 5" id="KW-0732">Signal</keyword>
<evidence type="ECO:0000313" key="12">
    <source>
        <dbReference type="Proteomes" id="UP000046122"/>
    </source>
</evidence>
<comment type="subcellular location">
    <subcellularLocation>
        <location evidence="1">Cell envelope</location>
    </subcellularLocation>
</comment>
<comment type="similarity">
    <text evidence="2 4">Belongs to the bacterial solute-binding protein 3 family.</text>
</comment>
<evidence type="ECO:0000259" key="7">
    <source>
        <dbReference type="SMART" id="SM00079"/>
    </source>
</evidence>
<evidence type="ECO:0000256" key="3">
    <source>
        <dbReference type="ARBA" id="ARBA00022729"/>
    </source>
</evidence>
<evidence type="ECO:0000313" key="10">
    <source>
        <dbReference type="EMBL" id="CDX57416.1"/>
    </source>
</evidence>
<protein>
    <submittedName>
        <fullName evidence="9">Arginine transporter subunit periplasmic-binding component of ABC superfamily</fullName>
    </submittedName>
</protein>
<gene>
    <name evidence="9" type="primary">artJ</name>
    <name evidence="8" type="ORF">MPL3356_570025</name>
    <name evidence="10" type="ORF">MPL3365_270027</name>
    <name evidence="9" type="ORF">MPLDJ20_140040</name>
</gene>
<dbReference type="Proteomes" id="UP000046122">
    <property type="component" value="Unassembled WGS sequence"/>
</dbReference>
<dbReference type="PANTHER" id="PTHR35936:SF19">
    <property type="entry name" value="AMINO-ACID-BINDING PROTEIN YXEM-RELATED"/>
    <property type="match status" value="1"/>
</dbReference>
<dbReference type="PANTHER" id="PTHR35936">
    <property type="entry name" value="MEMBRANE-BOUND LYTIC MUREIN TRANSGLYCOSYLASE F"/>
    <property type="match status" value="1"/>
</dbReference>
<dbReference type="GO" id="GO:0015276">
    <property type="term" value="F:ligand-gated monoatomic ion channel activity"/>
    <property type="evidence" value="ECO:0007669"/>
    <property type="project" value="InterPro"/>
</dbReference>
<dbReference type="SUPFAM" id="SSF53850">
    <property type="entry name" value="Periplasmic binding protein-like II"/>
    <property type="match status" value="1"/>
</dbReference>
<evidence type="ECO:0000313" key="11">
    <source>
        <dbReference type="Proteomes" id="UP000045285"/>
    </source>
</evidence>
<feature type="domain" description="Solute-binding protein family 3/N-terminal" evidence="6">
    <location>
        <begin position="27"/>
        <end position="255"/>
    </location>
</feature>
<evidence type="ECO:0000259" key="6">
    <source>
        <dbReference type="SMART" id="SM00062"/>
    </source>
</evidence>
<dbReference type="STRING" id="69974.MPLDJ20_140040"/>
<dbReference type="RefSeq" id="WP_040982781.1">
    <property type="nucleotide sequence ID" value="NZ_CCNB01000006.1"/>
</dbReference>
<dbReference type="PROSITE" id="PS01039">
    <property type="entry name" value="SBP_BACTERIAL_3"/>
    <property type="match status" value="1"/>
</dbReference>
<reference evidence="11" key="2">
    <citation type="submission" date="2014-08" db="EMBL/GenBank/DDBJ databases">
        <authorList>
            <person name="Moulin L."/>
        </authorList>
    </citation>
    <scope>NUCLEOTIDE SEQUENCE [LARGE SCALE GENOMIC DNA]</scope>
</reference>
<dbReference type="CDD" id="cd13702">
    <property type="entry name" value="PBP2_mlr5654_like"/>
    <property type="match status" value="1"/>
</dbReference>
<sequence>MRIALRIALAASAALLTLGVAQAQEKTLRIGTEGAYPPFNNLTSDGQLVGFDIDIAKALCDEMKVKCTFVAQDWDGIIPALQAGKFDAIVASMSITPERQEKVDFTHKYYNTPSAIAVPKDSPLKGVTKEDLAGKNIGVATTTTHYNYASKTYTDSTIKGYPSSPEEQADLANGRLDAIEDDIVVLQQWLDSPDGACCKILGQPSPQPVEIFGPGAGIAVRKGETDLVNQLNNAIDAIRKNGKYKEINDKYFKFDVYGAES</sequence>
<dbReference type="EMBL" id="CCNE01000020">
    <property type="protein sequence ID" value="CDX57416.1"/>
    <property type="molecule type" value="Genomic_DNA"/>
</dbReference>
<dbReference type="Pfam" id="PF00497">
    <property type="entry name" value="SBP_bac_3"/>
    <property type="match status" value="1"/>
</dbReference>
<dbReference type="GO" id="GO:0030313">
    <property type="term" value="C:cell envelope"/>
    <property type="evidence" value="ECO:0007669"/>
    <property type="project" value="UniProtKB-SubCell"/>
</dbReference>
<dbReference type="GeneID" id="31888936"/>
<dbReference type="EMBL" id="CCMZ01000053">
    <property type="protein sequence ID" value="CDX25506.1"/>
    <property type="molecule type" value="Genomic_DNA"/>
</dbReference>
<dbReference type="AlphaFoldDB" id="A0A090EJ75"/>
<dbReference type="SMART" id="SM00079">
    <property type="entry name" value="PBPe"/>
    <property type="match status" value="1"/>
</dbReference>
<evidence type="ECO:0000313" key="13">
    <source>
        <dbReference type="Proteomes" id="UP000046373"/>
    </source>
</evidence>
<dbReference type="Proteomes" id="UP000045285">
    <property type="component" value="Unassembled WGS sequence"/>
</dbReference>
<name>A0A090EJ75_MESPL</name>
<dbReference type="EMBL" id="CCNB01000006">
    <property type="protein sequence ID" value="CDX30797.1"/>
    <property type="molecule type" value="Genomic_DNA"/>
</dbReference>
<evidence type="ECO:0000256" key="2">
    <source>
        <dbReference type="ARBA" id="ARBA00010333"/>
    </source>
</evidence>
<evidence type="ECO:0000256" key="1">
    <source>
        <dbReference type="ARBA" id="ARBA00004196"/>
    </source>
</evidence>
<dbReference type="Gene3D" id="3.40.190.10">
    <property type="entry name" value="Periplasmic binding protein-like II"/>
    <property type="match status" value="2"/>
</dbReference>
<evidence type="ECO:0000256" key="5">
    <source>
        <dbReference type="SAM" id="SignalP"/>
    </source>
</evidence>
<dbReference type="InterPro" id="IPR018313">
    <property type="entry name" value="SBP_3_CS"/>
</dbReference>
<feature type="signal peptide" evidence="5">
    <location>
        <begin position="1"/>
        <end position="23"/>
    </location>
</feature>
<evidence type="ECO:0000313" key="8">
    <source>
        <dbReference type="EMBL" id="CDX25506.1"/>
    </source>
</evidence>
<dbReference type="Proteomes" id="UP000046373">
    <property type="component" value="Unassembled WGS sequence"/>
</dbReference>
<feature type="domain" description="Ionotropic glutamate receptor C-terminal" evidence="7">
    <location>
        <begin position="27"/>
        <end position="254"/>
    </location>
</feature>
<proteinExistence type="inferred from homology"/>
<dbReference type="GO" id="GO:0016020">
    <property type="term" value="C:membrane"/>
    <property type="evidence" value="ECO:0007669"/>
    <property type="project" value="InterPro"/>
</dbReference>
<feature type="chain" id="PRO_5010406344" evidence="5">
    <location>
        <begin position="24"/>
        <end position="261"/>
    </location>
</feature>
<keyword evidence="11" id="KW-1185">Reference proteome</keyword>
<reference evidence="12 13" key="1">
    <citation type="submission" date="2014-08" db="EMBL/GenBank/DDBJ databases">
        <authorList>
            <person name="Moulin Lionel"/>
        </authorList>
    </citation>
    <scope>NUCLEOTIDE SEQUENCE [LARGE SCALE GENOMIC DNA]</scope>
</reference>
<organism evidence="9 13">
    <name type="scientific">Mesorhizobium plurifarium</name>
    <dbReference type="NCBI Taxonomy" id="69974"/>
    <lineage>
        <taxon>Bacteria</taxon>
        <taxon>Pseudomonadati</taxon>
        <taxon>Pseudomonadota</taxon>
        <taxon>Alphaproteobacteria</taxon>
        <taxon>Hyphomicrobiales</taxon>
        <taxon>Phyllobacteriaceae</taxon>
        <taxon>Mesorhizobium</taxon>
    </lineage>
</organism>
<evidence type="ECO:0000313" key="9">
    <source>
        <dbReference type="EMBL" id="CDX30797.1"/>
    </source>
</evidence>
<dbReference type="InterPro" id="IPR001638">
    <property type="entry name" value="Solute-binding_3/MltF_N"/>
</dbReference>
<dbReference type="InterPro" id="IPR001320">
    <property type="entry name" value="Iontro_rcpt_C"/>
</dbReference>